<reference evidence="1 2" key="1">
    <citation type="submission" date="2020-07" db="EMBL/GenBank/DDBJ databases">
        <title>Gai3-2, isolated from salt lake.</title>
        <authorList>
            <person name="Cui H."/>
            <person name="Shi X."/>
        </authorList>
    </citation>
    <scope>NUCLEOTIDE SEQUENCE [LARGE SCALE GENOMIC DNA]</scope>
    <source>
        <strain evidence="1 2">Gai3-2</strain>
        <plasmid evidence="1 2">unnamed3</plasmid>
    </source>
</reference>
<dbReference type="RefSeq" id="WP_179171590.1">
    <property type="nucleotide sequence ID" value="NZ_CP058532.1"/>
</dbReference>
<evidence type="ECO:0000313" key="2">
    <source>
        <dbReference type="Proteomes" id="UP000509750"/>
    </source>
</evidence>
<organism evidence="1 2">
    <name type="scientific">Halorarum halophilum</name>
    <dbReference type="NCBI Taxonomy" id="2743090"/>
    <lineage>
        <taxon>Archaea</taxon>
        <taxon>Methanobacteriati</taxon>
        <taxon>Methanobacteriota</taxon>
        <taxon>Stenosarchaea group</taxon>
        <taxon>Halobacteria</taxon>
        <taxon>Halobacteriales</taxon>
        <taxon>Haloferacaceae</taxon>
        <taxon>Halorarum</taxon>
    </lineage>
</organism>
<keyword evidence="2" id="KW-1185">Reference proteome</keyword>
<sequence length="105" mass="12324">MDRVLDRIREVWGDYDDFERGGFEYVEFLIRCDLDDIRQDDYDREESIEELADIASNAIRAIDELGETDPESAILDRLATRHYGEQAEIIEQYQERYVAAGNTLE</sequence>
<name>A0A7D5KIH0_9EURY</name>
<geneLocation type="plasmid" evidence="1 2">
    <name>unnamed3</name>
</geneLocation>
<dbReference type="AlphaFoldDB" id="A0A7D5KIH0"/>
<accession>A0A7D5KIH0</accession>
<protein>
    <submittedName>
        <fullName evidence="1">Uncharacterized protein</fullName>
    </submittedName>
</protein>
<keyword evidence="1" id="KW-0614">Plasmid</keyword>
<dbReference type="KEGG" id="halg:HUG10_20635"/>
<evidence type="ECO:0000313" key="1">
    <source>
        <dbReference type="EMBL" id="QLG30016.1"/>
    </source>
</evidence>
<dbReference type="EMBL" id="CP058532">
    <property type="protein sequence ID" value="QLG30016.1"/>
    <property type="molecule type" value="Genomic_DNA"/>
</dbReference>
<gene>
    <name evidence="1" type="ORF">HUG10_20635</name>
</gene>
<dbReference type="Proteomes" id="UP000509750">
    <property type="component" value="Plasmid unnamed3"/>
</dbReference>
<dbReference type="GeneID" id="56031294"/>
<proteinExistence type="predicted"/>